<keyword evidence="1" id="KW-0378">Hydrolase</keyword>
<keyword evidence="1" id="KW-0540">Nuclease</keyword>
<keyword evidence="1" id="KW-0255">Endonuclease</keyword>
<accession>A0AAU7SUA3</accession>
<reference evidence="1" key="1">
    <citation type="submission" date="2024-06" db="EMBL/GenBank/DDBJ databases">
        <authorList>
            <person name="Song Z."/>
        </authorList>
    </citation>
    <scope>NUCLEOTIDE SEQUENCE</scope>
    <source>
        <strain evidence="1">A1-4-2</strain>
    </source>
</reference>
<proteinExistence type="predicted"/>
<name>A0AAU7SUA3_9GAMM</name>
<gene>
    <name evidence="1" type="ORF">ABJ384_08705</name>
</gene>
<dbReference type="GO" id="GO:0004519">
    <property type="term" value="F:endonuclease activity"/>
    <property type="evidence" value="ECO:0007669"/>
    <property type="project" value="UniProtKB-KW"/>
</dbReference>
<dbReference type="RefSeq" id="WP_349926804.1">
    <property type="nucleotide sequence ID" value="NZ_CP157981.1"/>
</dbReference>
<dbReference type="SUPFAM" id="SSF103642">
    <property type="entry name" value="Sec-C motif"/>
    <property type="match status" value="1"/>
</dbReference>
<dbReference type="AlphaFoldDB" id="A0AAU7SUA3"/>
<protein>
    <submittedName>
        <fullName evidence="1">HNH endonuclease</fullName>
    </submittedName>
</protein>
<evidence type="ECO:0000313" key="1">
    <source>
        <dbReference type="EMBL" id="XBU14565.1"/>
    </source>
</evidence>
<organism evidence="1">
    <name type="scientific">Acinetobacter sp. A1-4-2</name>
    <dbReference type="NCBI Taxonomy" id="3156489"/>
    <lineage>
        <taxon>Bacteria</taxon>
        <taxon>Pseudomonadati</taxon>
        <taxon>Pseudomonadota</taxon>
        <taxon>Gammaproteobacteria</taxon>
        <taxon>Moraxellales</taxon>
        <taxon>Moraxellaceae</taxon>
        <taxon>Acinetobacter</taxon>
    </lineage>
</organism>
<dbReference type="EMBL" id="CP157981">
    <property type="protein sequence ID" value="XBU14565.1"/>
    <property type="molecule type" value="Genomic_DNA"/>
</dbReference>
<sequence>MNRTPPKKVIQILRQEVGFGCPVPNCGNPYLEWHHFDPPWSIENHHRPDGMIALCTQHHKNADNNAYTNDQLIEFKKNKVNSEKVKGNFEWRRNKLLTVVGGNFYYETPRALVIDNHDVVSLTRDENGYLLLNVEMLSVSKEERLIMRGNCWENIGNPIDFKCPPSGKEIEIKYENGDLLSIKFYVINNKELFKKNFNRNAPDFLEFPLTISEINFEVSGVNIYVSPKGTNIQTNQFIGNFSYNCGVGMMVNLGINWRQNWNLVPVPSKRLSPCPCNSGYRYKHCHGKIELSI</sequence>